<dbReference type="Pfam" id="PF13855">
    <property type="entry name" value="LRR_8"/>
    <property type="match status" value="1"/>
</dbReference>
<evidence type="ECO:0000256" key="7">
    <source>
        <dbReference type="ARBA" id="ARBA00022737"/>
    </source>
</evidence>
<evidence type="ECO:0000256" key="5">
    <source>
        <dbReference type="ARBA" id="ARBA00022614"/>
    </source>
</evidence>
<keyword evidence="7" id="KW-0677">Repeat</keyword>
<protein>
    <submittedName>
        <fullName evidence="13">Receptor protein kinase-like protein</fullName>
    </submittedName>
</protein>
<keyword evidence="13" id="KW-0418">Kinase</keyword>
<sequence length="173" mass="19468">MLMLSLLIWSLIIGTQSATLASQLEMEANAIFNSGWWDSVAYSNLSNHCYWYGIICNKAGSITKIQIYETTLVIPEIQFATLKLSVFHNLESLVLISNELQGNIHKEIGLLSKLTHLDLSNNALRGAIPPSLRNLTKLMYLDISNNLLQGFIPHELGFMKNLTTLDLSYNRIK</sequence>
<feature type="signal peptide" evidence="12">
    <location>
        <begin position="1"/>
        <end position="17"/>
    </location>
</feature>
<keyword evidence="4" id="KW-0964">Secreted</keyword>
<evidence type="ECO:0000256" key="9">
    <source>
        <dbReference type="ARBA" id="ARBA00023136"/>
    </source>
</evidence>
<dbReference type="AlphaFoldDB" id="A0A392P442"/>
<dbReference type="GO" id="GO:0016020">
    <property type="term" value="C:membrane"/>
    <property type="evidence" value="ECO:0007669"/>
    <property type="project" value="UniProtKB-SubCell"/>
</dbReference>
<keyword evidence="3" id="KW-0134">Cell wall</keyword>
<evidence type="ECO:0000256" key="10">
    <source>
        <dbReference type="ARBA" id="ARBA00023157"/>
    </source>
</evidence>
<keyword evidence="9" id="KW-0472">Membrane</keyword>
<reference evidence="13 14" key="1">
    <citation type="journal article" date="2018" name="Front. Plant Sci.">
        <title>Red Clover (Trifolium pratense) and Zigzag Clover (T. medium) - A Picture of Genomic Similarities and Differences.</title>
        <authorList>
            <person name="Dluhosova J."/>
            <person name="Istvanek J."/>
            <person name="Nedelnik J."/>
            <person name="Repkova J."/>
        </authorList>
    </citation>
    <scope>NUCLEOTIDE SEQUENCE [LARGE SCALE GENOMIC DNA]</scope>
    <source>
        <strain evidence="14">cv. 10/8</strain>
        <tissue evidence="13">Leaf</tissue>
    </source>
</reference>
<keyword evidence="5" id="KW-0433">Leucine-rich repeat</keyword>
<comment type="caution">
    <text evidence="13">The sequence shown here is derived from an EMBL/GenBank/DDBJ whole genome shotgun (WGS) entry which is preliminary data.</text>
</comment>
<evidence type="ECO:0000313" key="13">
    <source>
        <dbReference type="EMBL" id="MCI06066.1"/>
    </source>
</evidence>
<dbReference type="EMBL" id="LXQA010060600">
    <property type="protein sequence ID" value="MCI06066.1"/>
    <property type="molecule type" value="Genomic_DNA"/>
</dbReference>
<proteinExistence type="inferred from homology"/>
<dbReference type="PANTHER" id="PTHR47988">
    <property type="entry name" value="SOMATIC EMBRYOGENESIS RECEPTOR KINASE 1"/>
    <property type="match status" value="1"/>
</dbReference>
<dbReference type="Proteomes" id="UP000265520">
    <property type="component" value="Unassembled WGS sequence"/>
</dbReference>
<keyword evidence="8" id="KW-0611">Plant defense</keyword>
<keyword evidence="6 12" id="KW-0732">Signal</keyword>
<evidence type="ECO:0000313" key="14">
    <source>
        <dbReference type="Proteomes" id="UP000265520"/>
    </source>
</evidence>
<evidence type="ECO:0000256" key="2">
    <source>
        <dbReference type="ARBA" id="ARBA00004191"/>
    </source>
</evidence>
<dbReference type="GO" id="GO:0006952">
    <property type="term" value="P:defense response"/>
    <property type="evidence" value="ECO:0007669"/>
    <property type="project" value="UniProtKB-KW"/>
</dbReference>
<feature type="chain" id="PRO_5017468356" evidence="12">
    <location>
        <begin position="18"/>
        <end position="173"/>
    </location>
</feature>
<keyword evidence="10" id="KW-1015">Disulfide bond</keyword>
<keyword evidence="13" id="KW-0808">Transferase</keyword>
<name>A0A392P442_9FABA</name>
<dbReference type="GO" id="GO:0016301">
    <property type="term" value="F:kinase activity"/>
    <property type="evidence" value="ECO:0007669"/>
    <property type="project" value="UniProtKB-KW"/>
</dbReference>
<dbReference type="Gene3D" id="3.80.10.10">
    <property type="entry name" value="Ribonuclease Inhibitor"/>
    <property type="match status" value="1"/>
</dbReference>
<dbReference type="InterPro" id="IPR032675">
    <property type="entry name" value="LRR_dom_sf"/>
</dbReference>
<keyword evidence="13" id="KW-0675">Receptor</keyword>
<feature type="non-terminal residue" evidence="13">
    <location>
        <position position="173"/>
    </location>
</feature>
<comment type="similarity">
    <text evidence="11">Belongs to the polygalacturonase-inhibiting protein family.</text>
</comment>
<dbReference type="InterPro" id="IPR001611">
    <property type="entry name" value="Leu-rich_rpt"/>
</dbReference>
<evidence type="ECO:0000256" key="3">
    <source>
        <dbReference type="ARBA" id="ARBA00022512"/>
    </source>
</evidence>
<keyword evidence="14" id="KW-1185">Reference proteome</keyword>
<evidence type="ECO:0000256" key="1">
    <source>
        <dbReference type="ARBA" id="ARBA00004170"/>
    </source>
</evidence>
<evidence type="ECO:0000256" key="4">
    <source>
        <dbReference type="ARBA" id="ARBA00022525"/>
    </source>
</evidence>
<evidence type="ECO:0000256" key="12">
    <source>
        <dbReference type="SAM" id="SignalP"/>
    </source>
</evidence>
<organism evidence="13 14">
    <name type="scientific">Trifolium medium</name>
    <dbReference type="NCBI Taxonomy" id="97028"/>
    <lineage>
        <taxon>Eukaryota</taxon>
        <taxon>Viridiplantae</taxon>
        <taxon>Streptophyta</taxon>
        <taxon>Embryophyta</taxon>
        <taxon>Tracheophyta</taxon>
        <taxon>Spermatophyta</taxon>
        <taxon>Magnoliopsida</taxon>
        <taxon>eudicotyledons</taxon>
        <taxon>Gunneridae</taxon>
        <taxon>Pentapetalae</taxon>
        <taxon>rosids</taxon>
        <taxon>fabids</taxon>
        <taxon>Fabales</taxon>
        <taxon>Fabaceae</taxon>
        <taxon>Papilionoideae</taxon>
        <taxon>50 kb inversion clade</taxon>
        <taxon>NPAAA clade</taxon>
        <taxon>Hologalegina</taxon>
        <taxon>IRL clade</taxon>
        <taxon>Trifolieae</taxon>
        <taxon>Trifolium</taxon>
    </lineage>
</organism>
<dbReference type="SUPFAM" id="SSF52058">
    <property type="entry name" value="L domain-like"/>
    <property type="match status" value="1"/>
</dbReference>
<dbReference type="PROSITE" id="PS51450">
    <property type="entry name" value="LRR"/>
    <property type="match status" value="1"/>
</dbReference>
<evidence type="ECO:0000256" key="8">
    <source>
        <dbReference type="ARBA" id="ARBA00022821"/>
    </source>
</evidence>
<evidence type="ECO:0000256" key="11">
    <source>
        <dbReference type="ARBA" id="ARBA00038043"/>
    </source>
</evidence>
<accession>A0A392P442</accession>
<dbReference type="FunFam" id="3.80.10.10:FF:000400">
    <property type="entry name" value="Nuclear pore complex protein NUP107"/>
    <property type="match status" value="1"/>
</dbReference>
<comment type="subcellular location">
    <subcellularLocation>
        <location evidence="1">Membrane</location>
        <topology evidence="1">Peripheral membrane protein</topology>
    </subcellularLocation>
    <subcellularLocation>
        <location evidence="2">Secreted</location>
        <location evidence="2">Cell wall</location>
    </subcellularLocation>
</comment>
<evidence type="ECO:0000256" key="6">
    <source>
        <dbReference type="ARBA" id="ARBA00022729"/>
    </source>
</evidence>
<dbReference type="PRINTS" id="PR00019">
    <property type="entry name" value="LEURICHRPT"/>
</dbReference>